<evidence type="ECO:0000313" key="2">
    <source>
        <dbReference type="Proteomes" id="UP001055514"/>
    </source>
</evidence>
<dbReference type="Pfam" id="PF08875">
    <property type="entry name" value="DUF1833"/>
    <property type="match status" value="1"/>
</dbReference>
<organism evidence="1 2">
    <name type="scientific">Acinetobacter pittii</name>
    <name type="common">Acinetobacter genomosp. 3</name>
    <dbReference type="NCBI Taxonomy" id="48296"/>
    <lineage>
        <taxon>Bacteria</taxon>
        <taxon>Pseudomonadati</taxon>
        <taxon>Pseudomonadota</taxon>
        <taxon>Gammaproteobacteria</taxon>
        <taxon>Moraxellales</taxon>
        <taxon>Moraxellaceae</taxon>
        <taxon>Acinetobacter</taxon>
        <taxon>Acinetobacter calcoaceticus/baumannii complex</taxon>
    </lineage>
</organism>
<sequence>MSDITEFHLDSSPSVVLLECIEVKHSLWPNPLRYVTNNANGITVTHEDSTQAVYEYMPLAIQKGKTSDDLDQSINITIGELGQIVPQLIKIILDANSEEKPQVIYRSYLSSDLTAPVDVIYGLEVETMNQDYQACTFEAVAQRLNSVGTGRIYTTDMFPSLKGFF</sequence>
<dbReference type="Proteomes" id="UP001055514">
    <property type="component" value="Chromosome"/>
</dbReference>
<protein>
    <submittedName>
        <fullName evidence="1">DUF1833 domain-containing protein</fullName>
    </submittedName>
</protein>
<dbReference type="EMBL" id="CP095407">
    <property type="protein sequence ID" value="USU93769.1"/>
    <property type="molecule type" value="Genomic_DNA"/>
</dbReference>
<dbReference type="InterPro" id="IPR014974">
    <property type="entry name" value="DUF1833"/>
</dbReference>
<reference evidence="1" key="1">
    <citation type="submission" date="2022-04" db="EMBL/GenBank/DDBJ databases">
        <title>Emergence of ST220 Acinetobacter pittii strain in bloodstream infection, which co-producing chromosomal NDM-1 and OXA-820 carbapenemases.</title>
        <authorList>
            <person name="Tian C."/>
            <person name="Xing M."/>
            <person name="Fu L."/>
            <person name="Xia D."/>
        </authorList>
    </citation>
    <scope>NUCLEOTIDE SEQUENCE</scope>
    <source>
        <strain evidence="1">TCM</strain>
    </source>
</reference>
<dbReference type="AlphaFoldDB" id="A0AAE9M7F1"/>
<dbReference type="RefSeq" id="WP_126117675.1">
    <property type="nucleotide sequence ID" value="NZ_CP029610.1"/>
</dbReference>
<name>A0AAE9M7F1_ACIPI</name>
<evidence type="ECO:0000313" key="1">
    <source>
        <dbReference type="EMBL" id="USU93769.1"/>
    </source>
</evidence>
<accession>A0AAE9M7F1</accession>
<proteinExistence type="predicted"/>
<gene>
    <name evidence="1" type="ORF">MWH18_15670</name>
</gene>